<dbReference type="Gene3D" id="3.90.70.10">
    <property type="entry name" value="Cysteine proteinases"/>
    <property type="match status" value="1"/>
</dbReference>
<reference evidence="4" key="1">
    <citation type="submission" date="2022-11" db="EMBL/GenBank/DDBJ databases">
        <title>Alteromonas sp. nov., isolated from sea water of the Qingdao.</title>
        <authorList>
            <person name="Wang Q."/>
        </authorList>
    </citation>
    <scope>NUCLEOTIDE SEQUENCE</scope>
    <source>
        <strain evidence="4">ASW11-7</strain>
    </source>
</reference>
<dbReference type="InterPro" id="IPR021770">
    <property type="entry name" value="DUF3335"/>
</dbReference>
<evidence type="ECO:0000313" key="4">
    <source>
        <dbReference type="EMBL" id="MCW8107874.1"/>
    </source>
</evidence>
<dbReference type="PANTHER" id="PTHR43420">
    <property type="entry name" value="ACETYLTRANSFERASE"/>
    <property type="match status" value="1"/>
</dbReference>
<keyword evidence="5" id="KW-1185">Reference proteome</keyword>
<evidence type="ECO:0000259" key="3">
    <source>
        <dbReference type="PROSITE" id="PS51186"/>
    </source>
</evidence>
<dbReference type="Gene3D" id="3.40.630.30">
    <property type="match status" value="1"/>
</dbReference>
<comment type="caution">
    <text evidence="4">The sequence shown here is derived from an EMBL/GenBank/DDBJ whole genome shotgun (WGS) entry which is preliminary data.</text>
</comment>
<dbReference type="CDD" id="cd04301">
    <property type="entry name" value="NAT_SF"/>
    <property type="match status" value="1"/>
</dbReference>
<dbReference type="PANTHER" id="PTHR43420:SF12">
    <property type="entry name" value="N-ACETYLTRANSFERASE DOMAIN-CONTAINING PROTEIN"/>
    <property type="match status" value="1"/>
</dbReference>
<accession>A0ABT3P531</accession>
<protein>
    <submittedName>
        <fullName evidence="4">GNAT family N-acetyltransferase/peptidase C39 family protein</fullName>
    </submittedName>
</protein>
<feature type="domain" description="N-acetyltransferase" evidence="3">
    <location>
        <begin position="9"/>
        <end position="155"/>
    </location>
</feature>
<proteinExistence type="predicted"/>
<dbReference type="Proteomes" id="UP001142810">
    <property type="component" value="Unassembled WGS sequence"/>
</dbReference>
<organism evidence="4 5">
    <name type="scientific">Alteromonas aquimaris</name>
    <dbReference type="NCBI Taxonomy" id="2998417"/>
    <lineage>
        <taxon>Bacteria</taxon>
        <taxon>Pseudomonadati</taxon>
        <taxon>Pseudomonadota</taxon>
        <taxon>Gammaproteobacteria</taxon>
        <taxon>Alteromonadales</taxon>
        <taxon>Alteromonadaceae</taxon>
        <taxon>Alteromonas/Salinimonas group</taxon>
        <taxon>Alteromonas</taxon>
    </lineage>
</organism>
<dbReference type="Pfam" id="PF11814">
    <property type="entry name" value="DUF3335"/>
    <property type="match status" value="1"/>
</dbReference>
<evidence type="ECO:0000256" key="1">
    <source>
        <dbReference type="ARBA" id="ARBA00022679"/>
    </source>
</evidence>
<evidence type="ECO:0000313" key="5">
    <source>
        <dbReference type="Proteomes" id="UP001142810"/>
    </source>
</evidence>
<keyword evidence="1" id="KW-0808">Transferase</keyword>
<dbReference type="InterPro" id="IPR050680">
    <property type="entry name" value="YpeA/RimI_acetyltransf"/>
</dbReference>
<dbReference type="Pfam" id="PF00583">
    <property type="entry name" value="Acetyltransf_1"/>
    <property type="match status" value="1"/>
</dbReference>
<dbReference type="RefSeq" id="WP_265616563.1">
    <property type="nucleotide sequence ID" value="NZ_JAPFRD010000005.1"/>
</dbReference>
<name>A0ABT3P531_9ALTE</name>
<dbReference type="EMBL" id="JAPFRD010000005">
    <property type="protein sequence ID" value="MCW8107874.1"/>
    <property type="molecule type" value="Genomic_DNA"/>
</dbReference>
<evidence type="ECO:0000256" key="2">
    <source>
        <dbReference type="ARBA" id="ARBA00023315"/>
    </source>
</evidence>
<dbReference type="PROSITE" id="PS51186">
    <property type="entry name" value="GNAT"/>
    <property type="match status" value="1"/>
</dbReference>
<dbReference type="InterPro" id="IPR016181">
    <property type="entry name" value="Acyl_CoA_acyltransferase"/>
</dbReference>
<keyword evidence="2" id="KW-0012">Acyltransferase</keyword>
<dbReference type="InterPro" id="IPR000182">
    <property type="entry name" value="GNAT_dom"/>
</dbReference>
<sequence length="374" mass="43006">MSNIDKGEVRLRQATLDDLKKLVEIEHRCFDNDRLSERRIRYYINASHASLLVAEINAEVMAYALLLLRQGTQLSRLYSIAVLPEARGNKLAEKLITELEQFALSRGKHFMRLEVSENNAAAITVYERLGFKRFGIYSDYYEDHSNAVRMQKVLRFSHKAKVQDVYPWYQQTTEFTCGPAALMMAMKKLSPDFAMRQQTELDLWRRATTIYMTSGHGGCHPIGLALAAHEQGYSAEVWLNQGLPLFVEGVRNQHKKDIITLVEHHFEKQAQETNVPVKQFNWGITDLETAFKAGAAIVCLVSTYPFAKLKAPHWVAVTHVDDKCFYLHDSDPTTYESHFLEFQHIPVAREDFLRFTCYGKRKIRSALVLYPPGK</sequence>
<gene>
    <name evidence="4" type="ORF">OPS25_05100</name>
</gene>
<dbReference type="SUPFAM" id="SSF55729">
    <property type="entry name" value="Acyl-CoA N-acyltransferases (Nat)"/>
    <property type="match status" value="1"/>
</dbReference>